<dbReference type="Pfam" id="PF01337">
    <property type="entry name" value="Barstar"/>
    <property type="match status" value="1"/>
</dbReference>
<evidence type="ECO:0000259" key="2">
    <source>
        <dbReference type="Pfam" id="PF01337"/>
    </source>
</evidence>
<reference evidence="3 4" key="1">
    <citation type="submission" date="2018-12" db="EMBL/GenBank/DDBJ databases">
        <title>Cadmium resistance mechanism in endophytic bacteria Burkholderia cenocepacia YG-3.</title>
        <authorList>
            <person name="Zhang X."/>
            <person name="Wang X."/>
            <person name="Zhu Y."/>
        </authorList>
    </citation>
    <scope>NUCLEOTIDE SEQUENCE [LARGE SCALE GENOMIC DNA]</scope>
    <source>
        <strain evidence="3 4">YG-3</strain>
    </source>
</reference>
<dbReference type="SUPFAM" id="SSF52038">
    <property type="entry name" value="Barstar-related"/>
    <property type="match status" value="1"/>
</dbReference>
<proteinExistence type="inferred from homology"/>
<organism evidence="3 4">
    <name type="scientific">Burkholderia cenocepacia</name>
    <dbReference type="NCBI Taxonomy" id="95486"/>
    <lineage>
        <taxon>Bacteria</taxon>
        <taxon>Pseudomonadati</taxon>
        <taxon>Pseudomonadota</taxon>
        <taxon>Betaproteobacteria</taxon>
        <taxon>Burkholderiales</taxon>
        <taxon>Burkholderiaceae</taxon>
        <taxon>Burkholderia</taxon>
        <taxon>Burkholderia cepacia complex</taxon>
    </lineage>
</organism>
<dbReference type="Proteomes" id="UP000277191">
    <property type="component" value="Chromosome 3"/>
</dbReference>
<accession>A0A3Q9F9B9</accession>
<comment type="similarity">
    <text evidence="1">Belongs to the barstar family.</text>
</comment>
<name>A0A3Q9F9B9_9BURK</name>
<evidence type="ECO:0000313" key="4">
    <source>
        <dbReference type="Proteomes" id="UP000277191"/>
    </source>
</evidence>
<sequence length="133" mass="14840">MPDKLGICVIDAIEAKGIAEECRRRGWLVILLPEKIASRNQFFDAIRDNCPLDPPLQSNRSWDALADSLWSGLDKEDNERIAIFWPDSDRMAAAEPDTYAIATDIFEDLCVSLADSNVAASKAKTLLVFKIKN</sequence>
<evidence type="ECO:0000256" key="1">
    <source>
        <dbReference type="ARBA" id="ARBA00006845"/>
    </source>
</evidence>
<feature type="domain" description="Barstar (barnase inhibitor)" evidence="2">
    <location>
        <begin position="34"/>
        <end position="118"/>
    </location>
</feature>
<dbReference type="InterPro" id="IPR035905">
    <property type="entry name" value="Barstar-like_sf"/>
</dbReference>
<dbReference type="AlphaFoldDB" id="A0A3Q9F9B9"/>
<gene>
    <name evidence="3" type="ORF">D5R55_33300</name>
</gene>
<evidence type="ECO:0000313" key="3">
    <source>
        <dbReference type="EMBL" id="AZQ55695.1"/>
    </source>
</evidence>
<dbReference type="RefSeq" id="WP_126368894.1">
    <property type="nucleotide sequence ID" value="NZ_CP034547.1"/>
</dbReference>
<protein>
    <recommendedName>
        <fullName evidence="2">Barstar (barnase inhibitor) domain-containing protein</fullName>
    </recommendedName>
</protein>
<dbReference type="Gene3D" id="3.30.370.10">
    <property type="entry name" value="Barstar-like"/>
    <property type="match status" value="1"/>
</dbReference>
<dbReference type="InterPro" id="IPR000468">
    <property type="entry name" value="Barstar"/>
</dbReference>
<dbReference type="EMBL" id="CP034547">
    <property type="protein sequence ID" value="AZQ55695.1"/>
    <property type="molecule type" value="Genomic_DNA"/>
</dbReference>